<sequence length="161" mass="16472">MRAGGARPSRRRQVAGGGGGSPLGTAADPERGARPGRRRRIPPGCGGSRQGRGATGGGGSPREARGTEPHGRCRGGRRVDGAADAGSRREAWREGDGLEQRCCTEFVDDELKAPRRAPAATTAAQGGSRAPPGDCDCHHGSADRVVGGFHAGDEVRRSATA</sequence>
<feature type="region of interest" description="Disordered" evidence="1">
    <location>
        <begin position="112"/>
        <end position="161"/>
    </location>
</feature>
<organism evidence="2 3">
    <name type="scientific">Panicum virgatum</name>
    <name type="common">Blackwell switchgrass</name>
    <dbReference type="NCBI Taxonomy" id="38727"/>
    <lineage>
        <taxon>Eukaryota</taxon>
        <taxon>Viridiplantae</taxon>
        <taxon>Streptophyta</taxon>
        <taxon>Embryophyta</taxon>
        <taxon>Tracheophyta</taxon>
        <taxon>Spermatophyta</taxon>
        <taxon>Magnoliopsida</taxon>
        <taxon>Liliopsida</taxon>
        <taxon>Poales</taxon>
        <taxon>Poaceae</taxon>
        <taxon>PACMAD clade</taxon>
        <taxon>Panicoideae</taxon>
        <taxon>Panicodae</taxon>
        <taxon>Paniceae</taxon>
        <taxon>Panicinae</taxon>
        <taxon>Panicum</taxon>
        <taxon>Panicum sect. Hiantes</taxon>
    </lineage>
</organism>
<dbReference type="AlphaFoldDB" id="A0A8T0W0J1"/>
<reference evidence="2" key="1">
    <citation type="submission" date="2020-05" db="EMBL/GenBank/DDBJ databases">
        <title>WGS assembly of Panicum virgatum.</title>
        <authorList>
            <person name="Lovell J.T."/>
            <person name="Jenkins J."/>
            <person name="Shu S."/>
            <person name="Juenger T.E."/>
            <person name="Schmutz J."/>
        </authorList>
    </citation>
    <scope>NUCLEOTIDE SEQUENCE</scope>
    <source>
        <strain evidence="2">AP13</strain>
    </source>
</reference>
<evidence type="ECO:0000313" key="2">
    <source>
        <dbReference type="EMBL" id="KAG2642811.1"/>
    </source>
</evidence>
<feature type="compositionally biased region" description="Basic and acidic residues" evidence="1">
    <location>
        <begin position="62"/>
        <end position="98"/>
    </location>
</feature>
<feature type="compositionally biased region" description="Gly residues" evidence="1">
    <location>
        <begin position="44"/>
        <end position="60"/>
    </location>
</feature>
<name>A0A8T0W0J1_PANVG</name>
<keyword evidence="3" id="KW-1185">Reference proteome</keyword>
<gene>
    <name evidence="2" type="ORF">PVAP13_2KG214782</name>
</gene>
<proteinExistence type="predicted"/>
<comment type="caution">
    <text evidence="2">The sequence shown here is derived from an EMBL/GenBank/DDBJ whole genome shotgun (WGS) entry which is preliminary data.</text>
</comment>
<evidence type="ECO:0000313" key="3">
    <source>
        <dbReference type="Proteomes" id="UP000823388"/>
    </source>
</evidence>
<dbReference type="Proteomes" id="UP000823388">
    <property type="component" value="Chromosome 2K"/>
</dbReference>
<accession>A0A8T0W0J1</accession>
<dbReference type="EMBL" id="CM029039">
    <property type="protein sequence ID" value="KAG2642811.1"/>
    <property type="molecule type" value="Genomic_DNA"/>
</dbReference>
<protein>
    <submittedName>
        <fullName evidence="2">Uncharacterized protein</fullName>
    </submittedName>
</protein>
<feature type="compositionally biased region" description="Basic and acidic residues" evidence="1">
    <location>
        <begin position="151"/>
        <end position="161"/>
    </location>
</feature>
<feature type="region of interest" description="Disordered" evidence="1">
    <location>
        <begin position="1"/>
        <end position="98"/>
    </location>
</feature>
<evidence type="ECO:0000256" key="1">
    <source>
        <dbReference type="SAM" id="MobiDB-lite"/>
    </source>
</evidence>